<dbReference type="EMBL" id="CP050959">
    <property type="protein sequence ID" value="QIX74448.1"/>
    <property type="molecule type" value="Genomic_DNA"/>
</dbReference>
<dbReference type="RefSeq" id="WP_048791446.1">
    <property type="nucleotide sequence ID" value="NZ_CP050959.1"/>
</dbReference>
<dbReference type="InterPro" id="IPR029000">
    <property type="entry name" value="Cyclophilin-like_dom_sf"/>
</dbReference>
<dbReference type="InterPro" id="IPR043797">
    <property type="entry name" value="MupG_N"/>
</dbReference>
<gene>
    <name evidence="3" type="ORF">FOB74_08390</name>
</gene>
<dbReference type="GeneID" id="64018957"/>
<name>A0AAE6YSV5_9STRE</name>
<dbReference type="Proteomes" id="UP000503130">
    <property type="component" value="Chromosome"/>
</dbReference>
<dbReference type="Gene3D" id="3.20.20.70">
    <property type="entry name" value="Aldolase class I"/>
    <property type="match status" value="1"/>
</dbReference>
<dbReference type="Pfam" id="PF05913">
    <property type="entry name" value="MupG_C"/>
    <property type="match status" value="1"/>
</dbReference>
<organism evidence="3 4">
    <name type="scientific">Streptococcus gallolyticus</name>
    <dbReference type="NCBI Taxonomy" id="315405"/>
    <lineage>
        <taxon>Bacteria</taxon>
        <taxon>Bacillati</taxon>
        <taxon>Bacillota</taxon>
        <taxon>Bacilli</taxon>
        <taxon>Lactobacillales</taxon>
        <taxon>Streptococcaceae</taxon>
        <taxon>Streptococcus</taxon>
    </lineage>
</organism>
<evidence type="ECO:0000259" key="1">
    <source>
        <dbReference type="Pfam" id="PF05913"/>
    </source>
</evidence>
<dbReference type="Pfam" id="PF19200">
    <property type="entry name" value="MupG_N"/>
    <property type="match status" value="1"/>
</dbReference>
<feature type="domain" description="6-phospho-N-acetylmuramidase C-terminal" evidence="1">
    <location>
        <begin position="248"/>
        <end position="359"/>
    </location>
</feature>
<feature type="domain" description="6-phospho-N-acetylmuramidase N-terminal" evidence="2">
    <location>
        <begin position="4"/>
        <end position="237"/>
    </location>
</feature>
<accession>A0AAE6YSV5</accession>
<reference evidence="3 4" key="1">
    <citation type="submission" date="2019-09" db="EMBL/GenBank/DDBJ databases">
        <title>FDA dAtabase for Regulatory Grade micrObial Sequences (FDA-ARGOS): Supporting development and validation of Infectious Disease Dx tests.</title>
        <authorList>
            <person name="Sciortino C."/>
            <person name="Tallon L."/>
            <person name="Sadzewicz L."/>
            <person name="Vavikolanu K."/>
            <person name="Mehta A."/>
            <person name="Aluvathingal J."/>
            <person name="Nadendla S."/>
            <person name="Nandy P."/>
            <person name="Geyer C."/>
            <person name="Yan Y."/>
            <person name="Sichtig H."/>
        </authorList>
    </citation>
    <scope>NUCLEOTIDE SEQUENCE [LARGE SCALE GENOMIC DNA]</scope>
    <source>
        <strain evidence="3 4">FDAARGOS_666</strain>
    </source>
</reference>
<sequence>MGELGISIYPSKSNLTEMKDYIAQAAEIGYQRIFTSMLEVADNPSETIGRFKEIIDYGNQLGMKTSLDVNPKLFAKLGISYQDLQFFSDLGIWSVRLDEGFTGLEEARMAMNPFGILIELNISRGQHYIDMVMDFGADKNRIIGSHNFYPQTYTGLDFDYFVQTAGQYKSHHLRTAAFVDSMNGSVGPWPVSNLMVSTEIQRQLPITEQVQLLKMTDVIDDIIISSSFLPKEELAAVYHVFYSSVPMLPVHLAKNVTEVEKDVIVTPLHMYRGDYSGYMIRSSETRITYKDSNFPTHDIQSLKKGDITICNNAAGQYKGELQIVLKDRPNDGSFNLVGRIKQNNVLILDLLKPWQQFKLCDSGNTYE</sequence>
<dbReference type="SUPFAM" id="SSF51445">
    <property type="entry name" value="(Trans)glycosidases"/>
    <property type="match status" value="1"/>
</dbReference>
<dbReference type="InterPro" id="IPR008589">
    <property type="entry name" value="MupG"/>
</dbReference>
<protein>
    <submittedName>
        <fullName evidence="3">DUF871 domain-containing protein</fullName>
    </submittedName>
</protein>
<evidence type="ECO:0000259" key="2">
    <source>
        <dbReference type="Pfam" id="PF19200"/>
    </source>
</evidence>
<evidence type="ECO:0000313" key="4">
    <source>
        <dbReference type="Proteomes" id="UP000503130"/>
    </source>
</evidence>
<evidence type="ECO:0000313" key="3">
    <source>
        <dbReference type="EMBL" id="QIX74448.1"/>
    </source>
</evidence>
<dbReference type="InterPro" id="IPR043894">
    <property type="entry name" value="MupG_C"/>
</dbReference>
<dbReference type="AlphaFoldDB" id="A0AAE6YSV5"/>
<dbReference type="PANTHER" id="PTHR38435">
    <property type="match status" value="1"/>
</dbReference>
<proteinExistence type="predicted"/>
<dbReference type="SUPFAM" id="SSF50891">
    <property type="entry name" value="Cyclophilin-like"/>
    <property type="match status" value="1"/>
</dbReference>
<dbReference type="PANTHER" id="PTHR38435:SF1">
    <property type="entry name" value="DUF871 DOMAIN-CONTAINING PROTEIN"/>
    <property type="match status" value="1"/>
</dbReference>
<dbReference type="InterPro" id="IPR013785">
    <property type="entry name" value="Aldolase_TIM"/>
</dbReference>
<dbReference type="InterPro" id="IPR017853">
    <property type="entry name" value="GH"/>
</dbReference>
<dbReference type="Gene3D" id="2.40.100.10">
    <property type="entry name" value="Cyclophilin-like"/>
    <property type="match status" value="1"/>
</dbReference>